<reference evidence="2 3" key="1">
    <citation type="submission" date="2023-07" db="EMBL/GenBank/DDBJ databases">
        <authorList>
            <person name="Lian W.-H."/>
        </authorList>
    </citation>
    <scope>NUCLEOTIDE SEQUENCE [LARGE SCALE GENOMIC DNA]</scope>
    <source>
        <strain evidence="2 3">SYSU DXS3180</strain>
    </source>
</reference>
<dbReference type="RefSeq" id="WP_369328444.1">
    <property type="nucleotide sequence ID" value="NZ_JAULBC010000002.1"/>
</dbReference>
<feature type="chain" id="PRO_5047026531" description="Aromatic hydrocarbon degradation protein" evidence="1">
    <location>
        <begin position="21"/>
        <end position="522"/>
    </location>
</feature>
<sequence length="522" mass="57232">MKKKIHLAMCSAFLATGLYAQQIPPTPDDALRSAWFIPNGTARSVAIGGAMGSLGGDISAANVNPAGIGVYKSSEFVITPGMILNNNTYDYRGTNSSSNNAAFMYGPVGFVFASGNRKGSWSSSAFSLSVTQLASYNNHQTFTGFNDYSSYSEQFLEELVSYQGRGASESEASNLFPFGSSLAYNTYLVEGTFDNNGNLTGYASRANPATGLMQKYDETTKGGYHEISLGFAGSKNDKWYLGTSINIPVIGYNRQLIYSEDDATADTTNQFGYFDHLLRTKSSGVGINAKLGLIYKASNALRLGFAVHTPSYIGYRDDVYAEMSTETESYRQQKFQTSDEIIANNQDIPTRYYYGQITPYRVIASGSYLFTGAHSSQQKGFISADVEFVNYRGVRYSASNGESDGGYFSYLNDVIKDYYKGNVNVRLGGEMKFDVWMVRLGGAYYGSPYKDKELKASRAQISGGVGYRNKGFFVDLTYAQSFNKDVIFPYRLSGTPDQPVANTFADAKNSRANVLLTFGVKF</sequence>
<dbReference type="EMBL" id="JAULBC010000002">
    <property type="protein sequence ID" value="MEX6687041.1"/>
    <property type="molecule type" value="Genomic_DNA"/>
</dbReference>
<keyword evidence="3" id="KW-1185">Reference proteome</keyword>
<keyword evidence="1" id="KW-0732">Signal</keyword>
<evidence type="ECO:0000313" key="3">
    <source>
        <dbReference type="Proteomes" id="UP001560573"/>
    </source>
</evidence>
<evidence type="ECO:0000313" key="2">
    <source>
        <dbReference type="EMBL" id="MEX6687041.1"/>
    </source>
</evidence>
<feature type="signal peptide" evidence="1">
    <location>
        <begin position="1"/>
        <end position="20"/>
    </location>
</feature>
<protein>
    <recommendedName>
        <fullName evidence="4">Aromatic hydrocarbon degradation protein</fullName>
    </recommendedName>
</protein>
<dbReference type="Gene3D" id="2.40.160.60">
    <property type="entry name" value="Outer membrane protein transport protein (OMPP1/FadL/TodX)"/>
    <property type="match status" value="1"/>
</dbReference>
<evidence type="ECO:0008006" key="4">
    <source>
        <dbReference type="Google" id="ProtNLM"/>
    </source>
</evidence>
<evidence type="ECO:0000256" key="1">
    <source>
        <dbReference type="SAM" id="SignalP"/>
    </source>
</evidence>
<dbReference type="Proteomes" id="UP001560573">
    <property type="component" value="Unassembled WGS sequence"/>
</dbReference>
<name>A0ABV3ZAZ2_9BACT</name>
<gene>
    <name evidence="2" type="ORF">QTN47_06025</name>
</gene>
<accession>A0ABV3ZAZ2</accession>
<comment type="caution">
    <text evidence="2">The sequence shown here is derived from an EMBL/GenBank/DDBJ whole genome shotgun (WGS) entry which is preliminary data.</text>
</comment>
<proteinExistence type="predicted"/>
<dbReference type="SUPFAM" id="SSF56935">
    <property type="entry name" value="Porins"/>
    <property type="match status" value="1"/>
</dbReference>
<organism evidence="2 3">
    <name type="scientific">Danxiaibacter flavus</name>
    <dbReference type="NCBI Taxonomy" id="3049108"/>
    <lineage>
        <taxon>Bacteria</taxon>
        <taxon>Pseudomonadati</taxon>
        <taxon>Bacteroidota</taxon>
        <taxon>Chitinophagia</taxon>
        <taxon>Chitinophagales</taxon>
        <taxon>Chitinophagaceae</taxon>
        <taxon>Danxiaibacter</taxon>
    </lineage>
</organism>